<dbReference type="EMBL" id="BLEX01000003">
    <property type="protein sequence ID" value="GEU22647.1"/>
    <property type="molecule type" value="Genomic_DNA"/>
</dbReference>
<dbReference type="EMBL" id="BLEW01000010">
    <property type="protein sequence ID" value="GEU23269.1"/>
    <property type="molecule type" value="Genomic_DNA"/>
</dbReference>
<reference evidence="6" key="2">
    <citation type="submission" date="2019-12" db="EMBL/GenBank/DDBJ databases">
        <authorList>
            <person name="Hoang T.H.H."/>
            <person name="Okutani A."/>
        </authorList>
    </citation>
    <scope>NUCLEOTIDE SEQUENCE</scope>
    <source>
        <strain evidence="2">DB</strain>
        <strain evidence="3">HG</strain>
        <strain evidence="5">LaLC</strain>
        <strain evidence="4">LamDB</strain>
        <strain evidence="6">QuyetLC</strain>
    </source>
</reference>
<evidence type="ECO:0000313" key="6">
    <source>
        <dbReference type="EMBL" id="GEU27366.1"/>
    </source>
</evidence>
<name>A0A640NNW0_BACAN</name>
<proteinExistence type="predicted"/>
<sequence length="58" mass="6785">MIHLYHNSKKEFVTSHYEALLSAYKLIKLCGKSTIVERFKTVSNIQFGAKNEMYFINV</sequence>
<gene>
    <name evidence="2" type="ORF">DB1_00760</name>
    <name evidence="3" type="ORF">HG1_13120</name>
    <name evidence="5" type="ORF">LaLC_43230</name>
    <name evidence="4" type="ORF">LamDB_22780</name>
    <name evidence="6" type="ORF">QuyetLC_17330</name>
    <name evidence="1" type="ORF">TuanDB_45410</name>
</gene>
<evidence type="ECO:0000313" key="3">
    <source>
        <dbReference type="EMBL" id="GEU05826.1"/>
    </source>
</evidence>
<evidence type="ECO:0000313" key="5">
    <source>
        <dbReference type="EMBL" id="GEU23269.1"/>
    </source>
</evidence>
<organism evidence="6">
    <name type="scientific">Bacillus anthracis</name>
    <name type="common">anthrax bacterium</name>
    <dbReference type="NCBI Taxonomy" id="1392"/>
    <lineage>
        <taxon>Bacteria</taxon>
        <taxon>Bacillati</taxon>
        <taxon>Bacillota</taxon>
        <taxon>Bacilli</taxon>
        <taxon>Bacillales</taxon>
        <taxon>Bacillaceae</taxon>
        <taxon>Bacillus</taxon>
        <taxon>Bacillus cereus group</taxon>
    </lineage>
</organism>
<accession>A0A640NNW0</accession>
<reference evidence="6" key="1">
    <citation type="submission" date="2019-12" db="EMBL/GenBank/DDBJ databases">
        <title>Epidemiological and comparative genomic analysis of Bacillus anthracis isolated from northern Vietnam.</title>
        <authorList>
            <person name="Hoang T.T.H."/>
            <person name="Dang D.A."/>
            <person name="Pham M.H."/>
            <person name="Luong M.H."/>
            <person name="Tran N.D."/>
            <person name="Nguyen T.H."/>
            <person name="Nguyen T.T."/>
            <person name="Inoue S."/>
            <person name="Morikawa S."/>
            <person name="Okutani A."/>
        </authorList>
    </citation>
    <scope>NUCLEOTIDE SEQUENCE</scope>
    <source>
        <strain evidence="2">DB</strain>
        <strain evidence="3">HG</strain>
        <strain evidence="5">LaLC</strain>
        <strain evidence="4">LamDB</strain>
        <strain evidence="6">QuyetLC</strain>
        <strain evidence="1">TuanDB</strain>
    </source>
</reference>
<dbReference type="EMBL" id="BLEV01000002">
    <property type="protein sequence ID" value="GEU05826.1"/>
    <property type="molecule type" value="Genomic_DNA"/>
</dbReference>
<comment type="caution">
    <text evidence="6">The sequence shown here is derived from an EMBL/GenBank/DDBJ whole genome shotgun (WGS) entry which is preliminary data.</text>
</comment>
<evidence type="ECO:0000313" key="4">
    <source>
        <dbReference type="EMBL" id="GEU22647.1"/>
    </source>
</evidence>
<dbReference type="EMBL" id="BLET01000925">
    <property type="protein sequence ID" value="GET94107.1"/>
    <property type="molecule type" value="Genomic_DNA"/>
</dbReference>
<protein>
    <submittedName>
        <fullName evidence="6">Uncharacterized protein</fullName>
    </submittedName>
</protein>
<evidence type="ECO:0000313" key="1">
    <source>
        <dbReference type="EMBL" id="GET94107.1"/>
    </source>
</evidence>
<dbReference type="AlphaFoldDB" id="A0A640NNW0"/>
<dbReference type="EMBL" id="BLEU01000001">
    <property type="protein sequence ID" value="GET95886.1"/>
    <property type="molecule type" value="Genomic_DNA"/>
</dbReference>
<dbReference type="EMBL" id="BLEY01000015">
    <property type="protein sequence ID" value="GEU27366.1"/>
    <property type="molecule type" value="Genomic_DNA"/>
</dbReference>
<evidence type="ECO:0000313" key="2">
    <source>
        <dbReference type="EMBL" id="GET95886.1"/>
    </source>
</evidence>